<comment type="similarity">
    <text evidence="2 8">Belongs to the major facilitator superfamily. Bcr/CmlA family.</text>
</comment>
<keyword evidence="7 8" id="KW-0472">Membrane</keyword>
<evidence type="ECO:0000256" key="1">
    <source>
        <dbReference type="ARBA" id="ARBA00004651"/>
    </source>
</evidence>
<evidence type="ECO:0000313" key="11">
    <source>
        <dbReference type="Proteomes" id="UP000677537"/>
    </source>
</evidence>
<feature type="transmembrane region" description="Helical" evidence="8">
    <location>
        <begin position="142"/>
        <end position="162"/>
    </location>
</feature>
<dbReference type="CDD" id="cd17320">
    <property type="entry name" value="MFS_MdfA_MDR_like"/>
    <property type="match status" value="1"/>
</dbReference>
<feature type="transmembrane region" description="Helical" evidence="8">
    <location>
        <begin position="109"/>
        <end position="130"/>
    </location>
</feature>
<keyword evidence="5 8" id="KW-0812">Transmembrane</keyword>
<dbReference type="AlphaFoldDB" id="A0A940MUZ0"/>
<evidence type="ECO:0000256" key="7">
    <source>
        <dbReference type="ARBA" id="ARBA00023136"/>
    </source>
</evidence>
<dbReference type="PROSITE" id="PS50850">
    <property type="entry name" value="MFS"/>
    <property type="match status" value="1"/>
</dbReference>
<feature type="transmembrane region" description="Helical" evidence="8">
    <location>
        <begin position="84"/>
        <end position="103"/>
    </location>
</feature>
<evidence type="ECO:0000256" key="6">
    <source>
        <dbReference type="ARBA" id="ARBA00022989"/>
    </source>
</evidence>
<feature type="transmembrane region" description="Helical" evidence="8">
    <location>
        <begin position="20"/>
        <end position="40"/>
    </location>
</feature>
<keyword evidence="3 8" id="KW-0813">Transport</keyword>
<organism evidence="10 11">
    <name type="scientific">Roseomonas indoligenes</name>
    <dbReference type="NCBI Taxonomy" id="2820811"/>
    <lineage>
        <taxon>Bacteria</taxon>
        <taxon>Pseudomonadati</taxon>
        <taxon>Pseudomonadota</taxon>
        <taxon>Alphaproteobacteria</taxon>
        <taxon>Acetobacterales</taxon>
        <taxon>Roseomonadaceae</taxon>
        <taxon>Roseomonas</taxon>
    </lineage>
</organism>
<dbReference type="EMBL" id="JAGIZA010000008">
    <property type="protein sequence ID" value="MBP0493924.1"/>
    <property type="molecule type" value="Genomic_DNA"/>
</dbReference>
<evidence type="ECO:0000256" key="8">
    <source>
        <dbReference type="RuleBase" id="RU365088"/>
    </source>
</evidence>
<feature type="transmembrane region" description="Helical" evidence="8">
    <location>
        <begin position="284"/>
        <end position="308"/>
    </location>
</feature>
<evidence type="ECO:0000256" key="5">
    <source>
        <dbReference type="ARBA" id="ARBA00022692"/>
    </source>
</evidence>
<evidence type="ECO:0000313" key="10">
    <source>
        <dbReference type="EMBL" id="MBP0493924.1"/>
    </source>
</evidence>
<keyword evidence="8" id="KW-0997">Cell inner membrane</keyword>
<dbReference type="InterPro" id="IPR004812">
    <property type="entry name" value="Efflux_drug-R_Bcr/CmlA"/>
</dbReference>
<keyword evidence="4" id="KW-1003">Cell membrane</keyword>
<sequence>MSDAPKTPPSSQNRPQVPLWLLALVTFSGTVAMYIFVPALTEATSALGASQGVLQLTISLYVLGLALGQPIYGPLADRFGRRPVLMAGLSLYTLAGLAALVAPNAETLVVARLFQALGGCAGVVLGRAIVRDTSGAKDAAQRLALLNLMVTVGPGLAPLVGSAAVATAGWRSVLAILCLLGVANLFFTWRMLPETGQPAATPAATLVRDYFRLASSPVFLGYAVCGGCVTTAGYAFFSAAPFIFHELGRPAHEAGIALSVLVVGISIGNWLASRLMRRGSLDRVLARASLVGAAASLTLLAVVLTGHLNVVSAMLPMFVFTLCVGIAGPAALTQAISLNPRVTGSASGLYGFIQMAIGALCSALVGLGSNPALAAAIVLTGAGIAGQAAFRTALYGKGRIVAAE</sequence>
<dbReference type="Proteomes" id="UP000677537">
    <property type="component" value="Unassembled WGS sequence"/>
</dbReference>
<feature type="transmembrane region" description="Helical" evidence="8">
    <location>
        <begin position="314"/>
        <end position="336"/>
    </location>
</feature>
<accession>A0A940MUZ0</accession>
<dbReference type="NCBIfam" id="TIGR00710">
    <property type="entry name" value="efflux_Bcr_CflA"/>
    <property type="match status" value="1"/>
</dbReference>
<dbReference type="InterPro" id="IPR036259">
    <property type="entry name" value="MFS_trans_sf"/>
</dbReference>
<evidence type="ECO:0000259" key="9">
    <source>
        <dbReference type="PROSITE" id="PS50850"/>
    </source>
</evidence>
<comment type="caution">
    <text evidence="10">The sequence shown here is derived from an EMBL/GenBank/DDBJ whole genome shotgun (WGS) entry which is preliminary data.</text>
</comment>
<dbReference type="InterPro" id="IPR011701">
    <property type="entry name" value="MFS"/>
</dbReference>
<dbReference type="Gene3D" id="1.20.1720.10">
    <property type="entry name" value="Multidrug resistance protein D"/>
    <property type="match status" value="1"/>
</dbReference>
<dbReference type="SUPFAM" id="SSF103473">
    <property type="entry name" value="MFS general substrate transporter"/>
    <property type="match status" value="1"/>
</dbReference>
<evidence type="ECO:0000256" key="3">
    <source>
        <dbReference type="ARBA" id="ARBA00022448"/>
    </source>
</evidence>
<comment type="subcellular location">
    <subcellularLocation>
        <location evidence="8">Cell inner membrane</location>
        <topology evidence="8">Multi-pass membrane protein</topology>
    </subcellularLocation>
    <subcellularLocation>
        <location evidence="1">Cell membrane</location>
        <topology evidence="1">Multi-pass membrane protein</topology>
    </subcellularLocation>
</comment>
<dbReference type="Pfam" id="PF07690">
    <property type="entry name" value="MFS_1"/>
    <property type="match status" value="1"/>
</dbReference>
<feature type="transmembrane region" description="Helical" evidence="8">
    <location>
        <begin position="373"/>
        <end position="390"/>
    </location>
</feature>
<proteinExistence type="inferred from homology"/>
<dbReference type="GO" id="GO:1990961">
    <property type="term" value="P:xenobiotic detoxification by transmembrane export across the plasma membrane"/>
    <property type="evidence" value="ECO:0007669"/>
    <property type="project" value="InterPro"/>
</dbReference>
<dbReference type="RefSeq" id="WP_209374658.1">
    <property type="nucleotide sequence ID" value="NZ_JAGIZA010000008.1"/>
</dbReference>
<keyword evidence="11" id="KW-1185">Reference proteome</keyword>
<name>A0A940MUZ0_9PROT</name>
<feature type="transmembrane region" description="Helical" evidence="8">
    <location>
        <begin position="348"/>
        <end position="367"/>
    </location>
</feature>
<dbReference type="PANTHER" id="PTHR23502">
    <property type="entry name" value="MAJOR FACILITATOR SUPERFAMILY"/>
    <property type="match status" value="1"/>
</dbReference>
<protein>
    <recommendedName>
        <fullName evidence="8">Bcr/CflA family efflux transporter</fullName>
    </recommendedName>
</protein>
<evidence type="ECO:0000256" key="2">
    <source>
        <dbReference type="ARBA" id="ARBA00006236"/>
    </source>
</evidence>
<feature type="domain" description="Major facilitator superfamily (MFS) profile" evidence="9">
    <location>
        <begin position="18"/>
        <end position="404"/>
    </location>
</feature>
<reference evidence="10" key="1">
    <citation type="submission" date="2021-03" db="EMBL/GenBank/DDBJ databases">
        <authorList>
            <person name="So Y."/>
        </authorList>
    </citation>
    <scope>NUCLEOTIDE SEQUENCE</scope>
    <source>
        <strain evidence="10">SG15</strain>
    </source>
</reference>
<keyword evidence="6 8" id="KW-1133">Transmembrane helix</keyword>
<dbReference type="PANTHER" id="PTHR23502:SF132">
    <property type="entry name" value="POLYAMINE TRANSPORTER 2-RELATED"/>
    <property type="match status" value="1"/>
</dbReference>
<gene>
    <name evidence="10" type="ORF">J5Y10_14155</name>
</gene>
<dbReference type="InterPro" id="IPR020846">
    <property type="entry name" value="MFS_dom"/>
</dbReference>
<dbReference type="GO" id="GO:0005886">
    <property type="term" value="C:plasma membrane"/>
    <property type="evidence" value="ECO:0007669"/>
    <property type="project" value="UniProtKB-SubCell"/>
</dbReference>
<dbReference type="GO" id="GO:0042910">
    <property type="term" value="F:xenobiotic transmembrane transporter activity"/>
    <property type="evidence" value="ECO:0007669"/>
    <property type="project" value="InterPro"/>
</dbReference>
<feature type="transmembrane region" description="Helical" evidence="8">
    <location>
        <begin position="218"/>
        <end position="244"/>
    </location>
</feature>
<feature type="transmembrane region" description="Helical" evidence="8">
    <location>
        <begin position="168"/>
        <end position="187"/>
    </location>
</feature>
<feature type="transmembrane region" description="Helical" evidence="8">
    <location>
        <begin position="256"/>
        <end position="272"/>
    </location>
</feature>
<feature type="transmembrane region" description="Helical" evidence="8">
    <location>
        <begin position="52"/>
        <end position="72"/>
    </location>
</feature>
<evidence type="ECO:0000256" key="4">
    <source>
        <dbReference type="ARBA" id="ARBA00022475"/>
    </source>
</evidence>